<evidence type="ECO:0008006" key="4">
    <source>
        <dbReference type="Google" id="ProtNLM"/>
    </source>
</evidence>
<proteinExistence type="predicted"/>
<feature type="transmembrane region" description="Helical" evidence="1">
    <location>
        <begin position="35"/>
        <end position="56"/>
    </location>
</feature>
<accession>A0A078M3E0</accession>
<dbReference type="RefSeq" id="WP_035808352.1">
    <property type="nucleotide sequence ID" value="NZ_CCSE01000001.1"/>
</dbReference>
<keyword evidence="1" id="KW-1133">Transmembrane helix</keyword>
<name>A0A078M3E0_9STAP</name>
<keyword evidence="1" id="KW-0812">Transmembrane</keyword>
<dbReference type="OrthoDB" id="4424890at2"/>
<protein>
    <recommendedName>
        <fullName evidence="4">Membrane protein YkvI</fullName>
    </recommendedName>
</protein>
<feature type="transmembrane region" description="Helical" evidence="1">
    <location>
        <begin position="117"/>
        <end position="136"/>
    </location>
</feature>
<feature type="transmembrane region" description="Helical" evidence="1">
    <location>
        <begin position="223"/>
        <end position="246"/>
    </location>
</feature>
<dbReference type="PANTHER" id="PTHR37814">
    <property type="entry name" value="CONSERVED MEMBRANE PROTEIN"/>
    <property type="match status" value="1"/>
</dbReference>
<evidence type="ECO:0000313" key="3">
    <source>
        <dbReference type="Proteomes" id="UP000044136"/>
    </source>
</evidence>
<dbReference type="AlphaFoldDB" id="A0A078M3E0"/>
<organism evidence="2 3">
    <name type="scientific">Jeotgalicoccus saudimassiliensis</name>
    <dbReference type="NCBI Taxonomy" id="1461582"/>
    <lineage>
        <taxon>Bacteria</taxon>
        <taxon>Bacillati</taxon>
        <taxon>Bacillota</taxon>
        <taxon>Bacilli</taxon>
        <taxon>Bacillales</taxon>
        <taxon>Staphylococcaceae</taxon>
        <taxon>Jeotgalicoccus</taxon>
    </lineage>
</organism>
<feature type="transmembrane region" description="Helical" evidence="1">
    <location>
        <begin position="143"/>
        <end position="165"/>
    </location>
</feature>
<feature type="transmembrane region" description="Helical" evidence="1">
    <location>
        <begin position="327"/>
        <end position="349"/>
    </location>
</feature>
<keyword evidence="1" id="KW-0472">Membrane</keyword>
<dbReference type="InterPro" id="IPR038728">
    <property type="entry name" value="YkvI-like"/>
</dbReference>
<feature type="transmembrane region" description="Helical" evidence="1">
    <location>
        <begin position="266"/>
        <end position="290"/>
    </location>
</feature>
<gene>
    <name evidence="2" type="ORF">BN1048_00626</name>
</gene>
<dbReference type="HOGENOM" id="CLU_043930_0_1_9"/>
<sequence>MSQGKNRASWRIGFAYAGILIGAGFSTGQEVLQFFASHGMISIAGIILAALILMFFGRQAAKLGFRLNADSHETPLRALFGEKLGRVIDYVLIFFLYGIAVVMIAGSGATFNQAFGIHPQIGVLIMIFISFCTLLLDFNKIVNIIGGITPLLVVAVIIIAGYNILNPETPYSEVNSVVDPSRTPSSFWWFDAITYAGLALATGFSFLSIMGSEAARHAIARRGAIYGGLIMMVMMVLINIGVLSIMPSANNVPLPAMEMASNIAPWLGAIYSIIIILLIFNSVVGLMYPFLTRFTEPFSGKYKIMLVGALIVAYLVSNVGFVELVNIVYPILGYIGLAISVALLIRWIVNKNTKKKLL</sequence>
<dbReference type="eggNOG" id="COG3949">
    <property type="taxonomic scope" value="Bacteria"/>
</dbReference>
<keyword evidence="3" id="KW-1185">Reference proteome</keyword>
<reference evidence="2 3" key="1">
    <citation type="submission" date="2014-07" db="EMBL/GenBank/DDBJ databases">
        <authorList>
            <person name="Urmite Genomes Urmite Genomes"/>
        </authorList>
    </citation>
    <scope>NUCLEOTIDE SEQUENCE [LARGE SCALE GENOMIC DNA]</scope>
    <source>
        <strain evidence="2 3">13MG44_air</strain>
    </source>
</reference>
<feature type="transmembrane region" description="Helical" evidence="1">
    <location>
        <begin position="187"/>
        <end position="211"/>
    </location>
</feature>
<evidence type="ECO:0000256" key="1">
    <source>
        <dbReference type="SAM" id="Phobius"/>
    </source>
</evidence>
<feature type="transmembrane region" description="Helical" evidence="1">
    <location>
        <begin position="302"/>
        <end position="321"/>
    </location>
</feature>
<feature type="transmembrane region" description="Helical" evidence="1">
    <location>
        <begin position="87"/>
        <end position="111"/>
    </location>
</feature>
<evidence type="ECO:0000313" key="2">
    <source>
        <dbReference type="EMBL" id="CDZ99732.1"/>
    </source>
</evidence>
<dbReference type="PANTHER" id="PTHR37814:SF1">
    <property type="entry name" value="MEMBRANE PROTEIN"/>
    <property type="match status" value="1"/>
</dbReference>
<feature type="transmembrane region" description="Helical" evidence="1">
    <location>
        <begin position="12"/>
        <end position="29"/>
    </location>
</feature>
<dbReference type="EMBL" id="CCSE01000001">
    <property type="protein sequence ID" value="CDZ99732.1"/>
    <property type="molecule type" value="Genomic_DNA"/>
</dbReference>
<dbReference type="Proteomes" id="UP000044136">
    <property type="component" value="Unassembled WGS sequence"/>
</dbReference>